<dbReference type="PANTHER" id="PTHR10302">
    <property type="entry name" value="SINGLE-STRANDED DNA-BINDING PROTEIN"/>
    <property type="match status" value="1"/>
</dbReference>
<gene>
    <name evidence="5" type="primary">ssb</name>
    <name evidence="5" type="ORF">J5O05_07765</name>
</gene>
<protein>
    <recommendedName>
        <fullName evidence="2 3">Single-stranded DNA-binding protein</fullName>
        <shortName evidence="2">SSB</shortName>
    </recommendedName>
</protein>
<dbReference type="SUPFAM" id="SSF50249">
    <property type="entry name" value="Nucleic acid-binding proteins"/>
    <property type="match status" value="1"/>
</dbReference>
<accession>A0A975HNX5</accession>
<evidence type="ECO:0000256" key="1">
    <source>
        <dbReference type="ARBA" id="ARBA00023125"/>
    </source>
</evidence>
<dbReference type="HAMAP" id="MF_00984">
    <property type="entry name" value="SSB"/>
    <property type="match status" value="1"/>
</dbReference>
<evidence type="ECO:0000313" key="5">
    <source>
        <dbReference type="EMBL" id="QTH72670.1"/>
    </source>
</evidence>
<keyword evidence="2" id="KW-0233">DNA recombination</keyword>
<evidence type="ECO:0000256" key="2">
    <source>
        <dbReference type="HAMAP-Rule" id="MF_00984"/>
    </source>
</evidence>
<dbReference type="InterPro" id="IPR012340">
    <property type="entry name" value="NA-bd_OB-fold"/>
</dbReference>
<dbReference type="GO" id="GO:0006260">
    <property type="term" value="P:DNA replication"/>
    <property type="evidence" value="ECO:0007669"/>
    <property type="project" value="UniProtKB-UniRule"/>
</dbReference>
<dbReference type="Proteomes" id="UP000664904">
    <property type="component" value="Chromosome"/>
</dbReference>
<proteinExistence type="inferred from homology"/>
<dbReference type="GO" id="GO:0006310">
    <property type="term" value="P:DNA recombination"/>
    <property type="evidence" value="ECO:0007669"/>
    <property type="project" value="UniProtKB-UniRule"/>
</dbReference>
<dbReference type="GO" id="GO:0009295">
    <property type="term" value="C:nucleoid"/>
    <property type="evidence" value="ECO:0007669"/>
    <property type="project" value="TreeGrafter"/>
</dbReference>
<keyword evidence="2" id="KW-0227">DNA damage</keyword>
<dbReference type="PROSITE" id="PS50935">
    <property type="entry name" value="SSB"/>
    <property type="match status" value="1"/>
</dbReference>
<keyword evidence="1 2" id="KW-0238">DNA-binding</keyword>
<dbReference type="Gene3D" id="2.40.50.140">
    <property type="entry name" value="Nucleic acid-binding proteins"/>
    <property type="match status" value="1"/>
</dbReference>
<evidence type="ECO:0000313" key="6">
    <source>
        <dbReference type="Proteomes" id="UP000664904"/>
    </source>
</evidence>
<evidence type="ECO:0000256" key="3">
    <source>
        <dbReference type="RuleBase" id="RU000524"/>
    </source>
</evidence>
<feature type="DNA-binding region" evidence="2">
    <location>
        <begin position="54"/>
        <end position="60"/>
    </location>
</feature>
<dbReference type="AlphaFoldDB" id="A0A975HNX5"/>
<name>A0A975HNX5_9GAMM</name>
<keyword evidence="6" id="KW-1185">Reference proteome</keyword>
<dbReference type="InterPro" id="IPR000424">
    <property type="entry name" value="Primosome_PriB/ssb"/>
</dbReference>
<keyword evidence="2" id="KW-0234">DNA repair</keyword>
<sequence length="218" mass="23511">MARGVNKVILVGNLGQDPEVRYMPNGNGVATISIATTDSWKDKNTGQMQERTEWHRVVLFGKLAEVAGEYLRKGSQVYIEGRLQTRKWTDQGGQERYTTEIVVDMGGQMQMLGGRGEGQSGGGYQNAPQQSAPQQQGHSGGYAPSQPAMQSQAPQSAPQQNQYNQGGYSNNQNQGGYAPAQSQQAYGGFAPKPQQSGPQGGASNPMEPPIDFDDDIPF</sequence>
<comment type="function">
    <text evidence="2">Plays an important role in DNA replication, recombination and repair. Binds to ssDNA and to an array of partner proteins to recruit them to their sites of action during DNA metabolism.</text>
</comment>
<feature type="compositionally biased region" description="Low complexity" evidence="4">
    <location>
        <begin position="125"/>
        <end position="177"/>
    </location>
</feature>
<feature type="short sequence motif" description="Important for interaction with partner proteins" evidence="2">
    <location>
        <begin position="213"/>
        <end position="218"/>
    </location>
</feature>
<dbReference type="GO" id="GO:0006281">
    <property type="term" value="P:DNA repair"/>
    <property type="evidence" value="ECO:0007669"/>
    <property type="project" value="UniProtKB-UniRule"/>
</dbReference>
<feature type="region of interest" description="Disordered" evidence="4">
    <location>
        <begin position="110"/>
        <end position="218"/>
    </location>
</feature>
<comment type="subunit">
    <text evidence="2">Homotetramer.</text>
</comment>
<dbReference type="GO" id="GO:0003697">
    <property type="term" value="F:single-stranded DNA binding"/>
    <property type="evidence" value="ECO:0007669"/>
    <property type="project" value="UniProtKB-UniRule"/>
</dbReference>
<feature type="compositionally biased region" description="Gly residues" evidence="4">
    <location>
        <begin position="113"/>
        <end position="124"/>
    </location>
</feature>
<keyword evidence="2" id="KW-0235">DNA replication</keyword>
<dbReference type="CDD" id="cd04496">
    <property type="entry name" value="SSB_OBF"/>
    <property type="match status" value="1"/>
</dbReference>
<organism evidence="5 6">
    <name type="scientific">Pseudoalteromonas xiamenensis</name>
    <dbReference type="NCBI Taxonomy" id="882626"/>
    <lineage>
        <taxon>Bacteria</taxon>
        <taxon>Pseudomonadati</taxon>
        <taxon>Pseudomonadota</taxon>
        <taxon>Gammaproteobacteria</taxon>
        <taxon>Alteromonadales</taxon>
        <taxon>Pseudoalteromonadaceae</taxon>
        <taxon>Pseudoalteromonas</taxon>
    </lineage>
</organism>
<dbReference type="InterPro" id="IPR011344">
    <property type="entry name" value="ssDNA-bd"/>
</dbReference>
<dbReference type="EMBL" id="CP072133">
    <property type="protein sequence ID" value="QTH72670.1"/>
    <property type="molecule type" value="Genomic_DNA"/>
</dbReference>
<evidence type="ECO:0000256" key="4">
    <source>
        <dbReference type="SAM" id="MobiDB-lite"/>
    </source>
</evidence>
<dbReference type="Pfam" id="PF00436">
    <property type="entry name" value="SSB"/>
    <property type="match status" value="1"/>
</dbReference>
<reference evidence="5" key="1">
    <citation type="submission" date="2021-03" db="EMBL/GenBank/DDBJ databases">
        <title>Complete Genome of Pseudoalteromonas xiamenensis STKMTI.2, a new potential marine bacterium producing anti-Vibrio compounds.</title>
        <authorList>
            <person name="Handayani D.P."/>
            <person name="Isnansetyo A."/>
            <person name="Istiqomah I."/>
            <person name="Jumina J."/>
        </authorList>
    </citation>
    <scope>NUCLEOTIDE SEQUENCE</scope>
    <source>
        <strain evidence="5">STKMTI.2</strain>
    </source>
</reference>
<dbReference type="RefSeq" id="WP_208844294.1">
    <property type="nucleotide sequence ID" value="NZ_CP072133.1"/>
</dbReference>
<dbReference type="NCBIfam" id="TIGR00621">
    <property type="entry name" value="ssb"/>
    <property type="match status" value="1"/>
</dbReference>
<dbReference type="PANTHER" id="PTHR10302:SF27">
    <property type="entry name" value="SINGLE-STRANDED DNA-BINDING PROTEIN"/>
    <property type="match status" value="1"/>
</dbReference>
<dbReference type="KEGG" id="pxi:J5O05_07765"/>